<evidence type="ECO:0000256" key="8">
    <source>
        <dbReference type="ARBA" id="ARBA00023136"/>
    </source>
</evidence>
<evidence type="ECO:0000313" key="12">
    <source>
        <dbReference type="Proteomes" id="UP000177082"/>
    </source>
</evidence>
<dbReference type="HAMAP" id="MF_01464_B">
    <property type="entry name" value="SecF_B"/>
    <property type="match status" value="1"/>
</dbReference>
<feature type="transmembrane region" description="Helical" evidence="9">
    <location>
        <begin position="180"/>
        <end position="201"/>
    </location>
</feature>
<dbReference type="InterPro" id="IPR005665">
    <property type="entry name" value="SecF_bac"/>
</dbReference>
<dbReference type="InterPro" id="IPR022645">
    <property type="entry name" value="SecD/SecF_bac"/>
</dbReference>
<name>A0A1F8BDD9_9BACT</name>
<organism evidence="11 12">
    <name type="scientific">Candidatus Woesebacteria bacterium RIFCSPLOWO2_01_FULL_39_21</name>
    <dbReference type="NCBI Taxonomy" id="1802519"/>
    <lineage>
        <taxon>Bacteria</taxon>
        <taxon>Candidatus Woeseibacteriota</taxon>
    </lineage>
</organism>
<comment type="caution">
    <text evidence="11">The sequence shown here is derived from an EMBL/GenBank/DDBJ whole genome shotgun (WGS) entry which is preliminary data.</text>
</comment>
<dbReference type="EMBL" id="MGHF01000029">
    <property type="protein sequence ID" value="OGM62074.1"/>
    <property type="molecule type" value="Genomic_DNA"/>
</dbReference>
<dbReference type="Gene3D" id="1.20.1640.10">
    <property type="entry name" value="Multidrug efflux transporter AcrB transmembrane domain"/>
    <property type="match status" value="1"/>
</dbReference>
<feature type="domain" description="Protein export membrane protein SecD/SecF C-terminal" evidence="10">
    <location>
        <begin position="93"/>
        <end position="282"/>
    </location>
</feature>
<comment type="subunit">
    <text evidence="9">Forms a complex with SecD. Part of the essential Sec protein translocation apparatus which comprises SecA, SecYEG and auxiliary proteins SecDF. Other proteins may also be involved.</text>
</comment>
<keyword evidence="3 9" id="KW-1003">Cell membrane</keyword>
<dbReference type="PANTHER" id="PTHR30081:SF8">
    <property type="entry name" value="PROTEIN TRANSLOCASE SUBUNIT SECF"/>
    <property type="match status" value="1"/>
</dbReference>
<keyword evidence="4 9" id="KW-0812">Transmembrane</keyword>
<feature type="transmembrane region" description="Helical" evidence="9">
    <location>
        <begin position="124"/>
        <end position="141"/>
    </location>
</feature>
<evidence type="ECO:0000256" key="6">
    <source>
        <dbReference type="ARBA" id="ARBA00022989"/>
    </source>
</evidence>
<dbReference type="GO" id="GO:0005886">
    <property type="term" value="C:plasma membrane"/>
    <property type="evidence" value="ECO:0007669"/>
    <property type="project" value="UniProtKB-SubCell"/>
</dbReference>
<evidence type="ECO:0000256" key="5">
    <source>
        <dbReference type="ARBA" id="ARBA00022927"/>
    </source>
</evidence>
<reference evidence="11 12" key="1">
    <citation type="journal article" date="2016" name="Nat. Commun.">
        <title>Thousands of microbial genomes shed light on interconnected biogeochemical processes in an aquifer system.</title>
        <authorList>
            <person name="Anantharaman K."/>
            <person name="Brown C.T."/>
            <person name="Hug L.A."/>
            <person name="Sharon I."/>
            <person name="Castelle C.J."/>
            <person name="Probst A.J."/>
            <person name="Thomas B.C."/>
            <person name="Singh A."/>
            <person name="Wilkins M.J."/>
            <person name="Karaoz U."/>
            <person name="Brodie E.L."/>
            <person name="Williams K.H."/>
            <person name="Hubbard S.S."/>
            <person name="Banfield J.F."/>
        </authorList>
    </citation>
    <scope>NUCLEOTIDE SEQUENCE [LARGE SCALE GENOMIC DNA]</scope>
</reference>
<feature type="transmembrane region" description="Helical" evidence="9">
    <location>
        <begin position="148"/>
        <end position="168"/>
    </location>
</feature>
<feature type="transmembrane region" description="Helical" evidence="9">
    <location>
        <begin position="268"/>
        <end position="285"/>
    </location>
</feature>
<proteinExistence type="inferred from homology"/>
<evidence type="ECO:0000256" key="4">
    <source>
        <dbReference type="ARBA" id="ARBA00022692"/>
    </source>
</evidence>
<dbReference type="Pfam" id="PF02355">
    <property type="entry name" value="SecD_SecF_C"/>
    <property type="match status" value="1"/>
</dbReference>
<dbReference type="PANTHER" id="PTHR30081">
    <property type="entry name" value="PROTEIN-EXPORT MEMBRANE PROTEIN SEC"/>
    <property type="match status" value="1"/>
</dbReference>
<keyword evidence="6 9" id="KW-1133">Transmembrane helix</keyword>
<dbReference type="AlphaFoldDB" id="A0A1F8BDD9"/>
<feature type="transmembrane region" description="Helical" evidence="9">
    <location>
        <begin position="9"/>
        <end position="30"/>
    </location>
</feature>
<accession>A0A1F8BDD9</accession>
<dbReference type="InterPro" id="IPR048634">
    <property type="entry name" value="SecD_SecF_C"/>
</dbReference>
<sequence>MSWMKFKMIYFAISLLFIGIGIYSLTSWGLRVGIDFTGGALVEYKFGREISTESALKKTQDLGIKVSSIQETGDKTYLFKLGSLESVDREKIKNALKEDSEGNIEEIKFENVGPSVGKDLIKKTTYAIGVASVGILLWIAYQFKSIKYGACAILAMFHDSLVLIGLFSLLGKVFGAEVDFLFVTALLTTLSFSVHDTIVVYDRIREAQKKYSDDLVSLANKALSETMVRSLNNSFTIIFMLVALILFGGVTIRWFAVALLIGTISGTYSSPFVAVPLLITWDSLFNKFKNKFRKHRLY</sequence>
<dbReference type="GO" id="GO:0043952">
    <property type="term" value="P:protein transport by the Sec complex"/>
    <property type="evidence" value="ECO:0007669"/>
    <property type="project" value="UniProtKB-UniRule"/>
</dbReference>
<dbReference type="InterPro" id="IPR022813">
    <property type="entry name" value="SecD/SecF_arch_bac"/>
</dbReference>
<dbReference type="GO" id="GO:0015450">
    <property type="term" value="F:protein-transporting ATPase activity"/>
    <property type="evidence" value="ECO:0007669"/>
    <property type="project" value="InterPro"/>
</dbReference>
<dbReference type="SUPFAM" id="SSF82866">
    <property type="entry name" value="Multidrug efflux transporter AcrB transmembrane domain"/>
    <property type="match status" value="1"/>
</dbReference>
<comment type="similarity">
    <text evidence="9">Belongs to the SecD/SecF family. SecF subfamily.</text>
</comment>
<evidence type="ECO:0000313" key="11">
    <source>
        <dbReference type="EMBL" id="OGM62074.1"/>
    </source>
</evidence>
<evidence type="ECO:0000256" key="3">
    <source>
        <dbReference type="ARBA" id="ARBA00022475"/>
    </source>
</evidence>
<dbReference type="PRINTS" id="PR01755">
    <property type="entry name" value="SECFTRNLCASE"/>
</dbReference>
<evidence type="ECO:0000256" key="9">
    <source>
        <dbReference type="HAMAP-Rule" id="MF_01464"/>
    </source>
</evidence>
<dbReference type="NCBIfam" id="TIGR00966">
    <property type="entry name" value="transloc_SecF"/>
    <property type="match status" value="1"/>
</dbReference>
<comment type="function">
    <text evidence="9">Part of the Sec protein translocase complex. Interacts with the SecYEG preprotein conducting channel. SecDF uses the proton motive force (PMF) to complete protein translocation after the ATP-dependent function of SecA.</text>
</comment>
<dbReference type="Proteomes" id="UP000177082">
    <property type="component" value="Unassembled WGS sequence"/>
</dbReference>
<evidence type="ECO:0000256" key="1">
    <source>
        <dbReference type="ARBA" id="ARBA00004651"/>
    </source>
</evidence>
<dbReference type="GO" id="GO:0065002">
    <property type="term" value="P:intracellular protein transmembrane transport"/>
    <property type="evidence" value="ECO:0007669"/>
    <property type="project" value="UniProtKB-UniRule"/>
</dbReference>
<keyword evidence="2 9" id="KW-0813">Transport</keyword>
<keyword evidence="5 9" id="KW-0653">Protein transport</keyword>
<protein>
    <recommendedName>
        <fullName evidence="9">Protein-export membrane protein SecF</fullName>
    </recommendedName>
</protein>
<keyword evidence="7 9" id="KW-0811">Translocation</keyword>
<evidence type="ECO:0000256" key="7">
    <source>
        <dbReference type="ARBA" id="ARBA00023010"/>
    </source>
</evidence>
<gene>
    <name evidence="9" type="primary">secF</name>
    <name evidence="11" type="ORF">A2961_04860</name>
</gene>
<feature type="transmembrane region" description="Helical" evidence="9">
    <location>
        <begin position="237"/>
        <end position="262"/>
    </location>
</feature>
<evidence type="ECO:0000256" key="2">
    <source>
        <dbReference type="ARBA" id="ARBA00022448"/>
    </source>
</evidence>
<evidence type="ECO:0000259" key="10">
    <source>
        <dbReference type="Pfam" id="PF02355"/>
    </source>
</evidence>
<comment type="subcellular location">
    <subcellularLocation>
        <location evidence="1 9">Cell membrane</location>
        <topology evidence="1 9">Multi-pass membrane protein</topology>
    </subcellularLocation>
</comment>
<dbReference type="STRING" id="1802519.A2961_04860"/>
<dbReference type="GO" id="GO:0006605">
    <property type="term" value="P:protein targeting"/>
    <property type="evidence" value="ECO:0007669"/>
    <property type="project" value="UniProtKB-UniRule"/>
</dbReference>
<keyword evidence="8 9" id="KW-0472">Membrane</keyword>